<evidence type="ECO:0008006" key="4">
    <source>
        <dbReference type="Google" id="ProtNLM"/>
    </source>
</evidence>
<organism evidence="2 3">
    <name type="scientific">Saccharothrix syringae</name>
    <name type="common">Nocardiopsis syringae</name>
    <dbReference type="NCBI Taxonomy" id="103733"/>
    <lineage>
        <taxon>Bacteria</taxon>
        <taxon>Bacillati</taxon>
        <taxon>Actinomycetota</taxon>
        <taxon>Actinomycetes</taxon>
        <taxon>Pseudonocardiales</taxon>
        <taxon>Pseudonocardiaceae</taxon>
        <taxon>Saccharothrix</taxon>
    </lineage>
</organism>
<feature type="signal peptide" evidence="1">
    <location>
        <begin position="1"/>
        <end position="31"/>
    </location>
</feature>
<proteinExistence type="predicted"/>
<evidence type="ECO:0000313" key="2">
    <source>
        <dbReference type="EMBL" id="QFZ18344.1"/>
    </source>
</evidence>
<dbReference type="Proteomes" id="UP000325787">
    <property type="component" value="Chromosome"/>
</dbReference>
<feature type="chain" id="PRO_5024912521" description="Streptomyces killer toxin-like beta/gamma crystallin domain-containing protein" evidence="1">
    <location>
        <begin position="32"/>
        <end position="112"/>
    </location>
</feature>
<sequence length="112" mass="11548">MRHLTRRSATAAAVAAALTGAVTVAAPAASAVTPGTSFLYGALSCQALVVSGNDGRVTCTGTQQGNWRAKVKCSAGFTYYGNWQSNFQGGTRSSTADSNCFWSVEDITITSS</sequence>
<evidence type="ECO:0000313" key="3">
    <source>
        <dbReference type="Proteomes" id="UP000325787"/>
    </source>
</evidence>
<keyword evidence="1" id="KW-0732">Signal</keyword>
<dbReference type="InterPro" id="IPR006311">
    <property type="entry name" value="TAT_signal"/>
</dbReference>
<dbReference type="PROSITE" id="PS51318">
    <property type="entry name" value="TAT"/>
    <property type="match status" value="1"/>
</dbReference>
<dbReference type="OrthoDB" id="4222860at2"/>
<dbReference type="KEGG" id="ssyi:EKG83_13380"/>
<name>A0A5Q0GXW5_SACSY</name>
<reference evidence="3" key="1">
    <citation type="journal article" date="2021" name="Curr. Microbiol.">
        <title>Complete genome of nocamycin-producing strain Saccharothrix syringae NRRL B-16468 reveals the biosynthetic potential for secondary metabolites.</title>
        <authorList>
            <person name="Mo X."/>
            <person name="Yang S."/>
        </authorList>
    </citation>
    <scope>NUCLEOTIDE SEQUENCE [LARGE SCALE GENOMIC DNA]</scope>
    <source>
        <strain evidence="3">ATCC 51364 / DSM 43886 / JCM 6844 / KCTC 9398 / NBRC 14523 / NRRL B-16468 / INA 2240</strain>
    </source>
</reference>
<dbReference type="EMBL" id="CP034550">
    <property type="protein sequence ID" value="QFZ18344.1"/>
    <property type="molecule type" value="Genomic_DNA"/>
</dbReference>
<evidence type="ECO:0000256" key="1">
    <source>
        <dbReference type="SAM" id="SignalP"/>
    </source>
</evidence>
<keyword evidence="3" id="KW-1185">Reference proteome</keyword>
<dbReference type="AlphaFoldDB" id="A0A5Q0GXW5"/>
<protein>
    <recommendedName>
        <fullName evidence="4">Streptomyces killer toxin-like beta/gamma crystallin domain-containing protein</fullName>
    </recommendedName>
</protein>
<accession>A0A5Q0GXW5</accession>
<gene>
    <name evidence="2" type="ORF">EKG83_13380</name>
</gene>
<dbReference type="RefSeq" id="WP_033430833.1">
    <property type="nucleotide sequence ID" value="NZ_CP034550.1"/>
</dbReference>